<evidence type="ECO:0008006" key="3">
    <source>
        <dbReference type="Google" id="ProtNLM"/>
    </source>
</evidence>
<organism evidence="1 2">
    <name type="scientific">Chrysochromulina ericina virus CeV-01B</name>
    <dbReference type="NCBI Taxonomy" id="3070830"/>
    <lineage>
        <taxon>Viruses</taxon>
        <taxon>Varidnaviria</taxon>
        <taxon>Bamfordvirae</taxon>
        <taxon>Nucleocytoviricota</taxon>
        <taxon>Megaviricetes</taxon>
        <taxon>Imitervirales</taxon>
        <taxon>Mesomimiviridae</taxon>
        <taxon>Tethysvirus</taxon>
        <taxon>Tethysvirus raunefjordenense</taxon>
    </lineage>
</organism>
<keyword evidence="2" id="KW-1185">Reference proteome</keyword>
<reference evidence="1 2" key="1">
    <citation type="journal article" date="2015" name="Genome Announc.">
        <title>The 474-Kilobase-Pair Complete Genome Sequence of CeV-01B, a Virus Infecting Haptolina (Chrysochromulina) ericina (Prymnesiophyceae).</title>
        <authorList>
            <person name="Gallot-Lavallee L."/>
            <person name="Pagarete A."/>
            <person name="Legendre M."/>
            <person name="Santini S."/>
            <person name="Sandaa R.A."/>
            <person name="Himmelbauer H."/>
            <person name="Ogata H."/>
            <person name="Bratbak G."/>
            <person name="Claverie J.M."/>
        </authorList>
    </citation>
    <scope>NUCLEOTIDE SEQUENCE [LARGE SCALE GENOMIC DNA]</scope>
    <source>
        <strain evidence="1">CeV-01B</strain>
    </source>
</reference>
<proteinExistence type="predicted"/>
<dbReference type="Gene3D" id="3.40.50.150">
    <property type="entry name" value="Vaccinia Virus protein VP39"/>
    <property type="match status" value="1"/>
</dbReference>
<protein>
    <recommendedName>
        <fullName evidence="3">Methyltransferase</fullName>
    </recommendedName>
</protein>
<name>A0A0N9QIR6_9VIRU</name>
<sequence length="192" mass="22289">MLSLELEILKYIKIDNLLKNYTVFIETGTFMGETIFRFEKNFNKLHTIEIKSEFYNDAKNKYTGNKITFHLGDSSIKLIDICKTLNNNVIFFLDGHWSAGNTGRGSKDCPLYEELEAINNNLNNKAIIIIDDCRLFGLGPNTTNGQEVCNWEDINIDKILNLVKNRLDKYYNLPSKLNKNDRLILHLNEKLY</sequence>
<accession>A0A0N9QIR6</accession>
<dbReference type="EMBL" id="KT820662">
    <property type="protein sequence ID" value="ALH22918.1"/>
    <property type="molecule type" value="Genomic_DNA"/>
</dbReference>
<gene>
    <name evidence="1" type="ORF">ceV_012</name>
</gene>
<dbReference type="InterPro" id="IPR029063">
    <property type="entry name" value="SAM-dependent_MTases_sf"/>
</dbReference>
<dbReference type="KEGG" id="vg:26048879"/>
<dbReference type="Proteomes" id="UP000203826">
    <property type="component" value="Segment"/>
</dbReference>
<evidence type="ECO:0000313" key="1">
    <source>
        <dbReference type="EMBL" id="ALH22918.1"/>
    </source>
</evidence>
<evidence type="ECO:0000313" key="2">
    <source>
        <dbReference type="Proteomes" id="UP000203826"/>
    </source>
</evidence>